<evidence type="ECO:0000256" key="1">
    <source>
        <dbReference type="ARBA" id="ARBA00001412"/>
    </source>
</evidence>
<dbReference type="EMBL" id="NEWD01000004">
    <property type="protein sequence ID" value="OXN01337.1"/>
    <property type="molecule type" value="Genomic_DNA"/>
</dbReference>
<feature type="domain" description="Glycoside hydrolase family 42 N-terminal" evidence="9">
    <location>
        <begin position="52"/>
        <end position="424"/>
    </location>
</feature>
<name>A0A229W0D6_9BIFI</name>
<dbReference type="EC" id="3.2.1.23" evidence="3"/>
<protein>
    <recommendedName>
        <fullName evidence="3">beta-galactosidase</fullName>
        <ecNumber evidence="3">3.2.1.23</ecNumber>
    </recommendedName>
</protein>
<dbReference type="Pfam" id="PF02449">
    <property type="entry name" value="Glyco_hydro_42"/>
    <property type="match status" value="1"/>
</dbReference>
<feature type="binding site" evidence="7">
    <location>
        <position position="355"/>
    </location>
    <ligand>
        <name>substrate</name>
    </ligand>
</feature>
<dbReference type="PANTHER" id="PTHR36447:SF1">
    <property type="entry name" value="BETA-GALACTOSIDASE GANA"/>
    <property type="match status" value="1"/>
</dbReference>
<evidence type="ECO:0000313" key="12">
    <source>
        <dbReference type="Proteomes" id="UP000215433"/>
    </source>
</evidence>
<evidence type="ECO:0000313" key="11">
    <source>
        <dbReference type="EMBL" id="OXN01337.1"/>
    </source>
</evidence>
<comment type="catalytic activity">
    <reaction evidence="1">
        <text>Hydrolysis of terminal non-reducing beta-D-galactose residues in beta-D-galactosides.</text>
        <dbReference type="EC" id="3.2.1.23"/>
    </reaction>
</comment>
<sequence>MTVTNTAAFAQSTSPVPSADKPLGHGPDAVRRPFRWPALLTDNGRGIAYGGDYNPDQWPEDVWDDDVRLMVKAGVNTVALAIFSWDRIQPTEDTWDFDWLDRIIDKLGRAGIAVDLASATAAAPLWLYEKHPEVLPIERNGDVVNAGSRQSWRPTSPVFREYALDLCRRLAEHYKDNPYVTAWHMNNEYGWNNRHDYSDDSLREFRRWCERRYGTIDALNEAWGTAFWSQHVNSFDEVLLPRHMGGDSMVNPGQMLDYERFGSDCLKEFYKAERDAIEAICPGKPFTTNFMVSTDQCTMDYADWSDDVDFVSNDHYFTAGRDHLDELACSDSLVSGFAQRRPWYLMEHSTSAVQWKPLNSRKRHGQLVRDALAHVALGSDAICFFQWRQSRSGAECFHSAMLPHAGEDSAVYREVCELGGMLRTLSDAGVQGSEVRCSRTAILFDADCEWMTRCETLPSMKLNHWHDVRDWYYAFLDAGVRADVVPLRADWSEYDTIVMPTMINLSEFACDRVRGYVRGGGRVVIGYATGLMDETFHTALGGYPGMLRDVAGVRAEEFNILGPVDGDPDAVGLSNGAIARLWANVVTSVADSATVLATYEGADAEEWELDGVPALVRNAYGDGEAYYVGCDLDREALGDFVRGYLAGAGAAGAVAGDDSEDGVDVSDAAGTGASTGVVSGGVVAGDASILHTVREAADTRFDFYLPRGKEDVTLESVPGDVIIAHRCEPNANGGYTLHRNAVLITRTTK</sequence>
<feature type="binding site" evidence="7">
    <location>
        <position position="187"/>
    </location>
    <ligand>
        <name>substrate</name>
    </ligand>
</feature>
<dbReference type="GO" id="GO:0004565">
    <property type="term" value="F:beta-galactosidase activity"/>
    <property type="evidence" value="ECO:0007669"/>
    <property type="project" value="UniProtKB-EC"/>
</dbReference>
<dbReference type="InterPro" id="IPR029062">
    <property type="entry name" value="Class_I_gatase-like"/>
</dbReference>
<dbReference type="CDD" id="cd03143">
    <property type="entry name" value="A4_beta-galactosidase_middle_domain"/>
    <property type="match status" value="1"/>
</dbReference>
<dbReference type="OrthoDB" id="9800974at2"/>
<comment type="caution">
    <text evidence="11">The sequence shown here is derived from an EMBL/GenBank/DDBJ whole genome shotgun (WGS) entry which is preliminary data.</text>
</comment>
<evidence type="ECO:0000256" key="2">
    <source>
        <dbReference type="ARBA" id="ARBA00005940"/>
    </source>
</evidence>
<feature type="binding site" evidence="7">
    <location>
        <position position="149"/>
    </location>
    <ligand>
        <name>substrate</name>
    </ligand>
</feature>
<feature type="compositionally biased region" description="Polar residues" evidence="8">
    <location>
        <begin position="1"/>
        <end position="16"/>
    </location>
</feature>
<evidence type="ECO:0000259" key="10">
    <source>
        <dbReference type="Pfam" id="PF08532"/>
    </source>
</evidence>
<proteinExistence type="inferred from homology"/>
<dbReference type="GO" id="GO:0005975">
    <property type="term" value="P:carbohydrate metabolic process"/>
    <property type="evidence" value="ECO:0007669"/>
    <property type="project" value="InterPro"/>
</dbReference>
<evidence type="ECO:0000256" key="5">
    <source>
        <dbReference type="ARBA" id="ARBA00023295"/>
    </source>
</evidence>
<dbReference type="InterPro" id="IPR003476">
    <property type="entry name" value="Glyco_hydro_42"/>
</dbReference>
<dbReference type="PIRSF" id="PIRSF001084">
    <property type="entry name" value="B-galactosidase"/>
    <property type="match status" value="1"/>
</dbReference>
<keyword evidence="12" id="KW-1185">Reference proteome</keyword>
<feature type="active site" description="Nucleophile" evidence="6">
    <location>
        <position position="347"/>
    </location>
</feature>
<evidence type="ECO:0000259" key="9">
    <source>
        <dbReference type="Pfam" id="PF02449"/>
    </source>
</evidence>
<dbReference type="Pfam" id="PF08532">
    <property type="entry name" value="Glyco_hydro_42M"/>
    <property type="match status" value="1"/>
</dbReference>
<dbReference type="SUPFAM" id="SSF51445">
    <property type="entry name" value="(Trans)glycosidases"/>
    <property type="match status" value="1"/>
</dbReference>
<evidence type="ECO:0000256" key="6">
    <source>
        <dbReference type="PIRSR" id="PIRSR001084-1"/>
    </source>
</evidence>
<dbReference type="Proteomes" id="UP000215433">
    <property type="component" value="Unassembled WGS sequence"/>
</dbReference>
<dbReference type="PANTHER" id="PTHR36447">
    <property type="entry name" value="BETA-GALACTOSIDASE GANA"/>
    <property type="match status" value="1"/>
</dbReference>
<dbReference type="SUPFAM" id="SSF52317">
    <property type="entry name" value="Class I glutamine amidotransferase-like"/>
    <property type="match status" value="1"/>
</dbReference>
<feature type="domain" description="Beta-galactosidase trimerisation" evidence="10">
    <location>
        <begin position="439"/>
        <end position="646"/>
    </location>
</feature>
<dbReference type="GO" id="GO:0009341">
    <property type="term" value="C:beta-galactosidase complex"/>
    <property type="evidence" value="ECO:0007669"/>
    <property type="project" value="InterPro"/>
</dbReference>
<evidence type="ECO:0000256" key="7">
    <source>
        <dbReference type="PIRSR" id="PIRSR001084-2"/>
    </source>
</evidence>
<organism evidence="11 12">
    <name type="scientific">Bifidobacterium vansinderenii</name>
    <dbReference type="NCBI Taxonomy" id="1984871"/>
    <lineage>
        <taxon>Bacteria</taxon>
        <taxon>Bacillati</taxon>
        <taxon>Actinomycetota</taxon>
        <taxon>Actinomycetes</taxon>
        <taxon>Bifidobacteriales</taxon>
        <taxon>Bifidobacteriaceae</taxon>
        <taxon>Bifidobacterium</taxon>
    </lineage>
</organism>
<dbReference type="InterPro" id="IPR013738">
    <property type="entry name" value="Beta_galactosidase_Trimer"/>
</dbReference>
<keyword evidence="4" id="KW-0378">Hydrolase</keyword>
<dbReference type="AlphaFoldDB" id="A0A229W0D6"/>
<dbReference type="Gene3D" id="3.40.50.880">
    <property type="match status" value="1"/>
</dbReference>
<evidence type="ECO:0000256" key="4">
    <source>
        <dbReference type="ARBA" id="ARBA00022801"/>
    </source>
</evidence>
<dbReference type="Gene3D" id="3.20.20.80">
    <property type="entry name" value="Glycosidases"/>
    <property type="match status" value="1"/>
</dbReference>
<evidence type="ECO:0000256" key="8">
    <source>
        <dbReference type="SAM" id="MobiDB-lite"/>
    </source>
</evidence>
<gene>
    <name evidence="11" type="ORF">Tam10B_0340</name>
</gene>
<dbReference type="InterPro" id="IPR013529">
    <property type="entry name" value="Glyco_hydro_42_N"/>
</dbReference>
<dbReference type="RefSeq" id="WP_093959546.1">
    <property type="nucleotide sequence ID" value="NZ_NEWD01000004.1"/>
</dbReference>
<feature type="region of interest" description="Disordered" evidence="8">
    <location>
        <begin position="1"/>
        <end position="24"/>
    </location>
</feature>
<accession>A0A229W0D6</accession>
<keyword evidence="5" id="KW-0326">Glycosidase</keyword>
<dbReference type="InterPro" id="IPR017853">
    <property type="entry name" value="GH"/>
</dbReference>
<comment type="similarity">
    <text evidence="2">Belongs to the glycosyl hydrolase 42 family.</text>
</comment>
<reference evidence="11 12" key="1">
    <citation type="submission" date="2017-05" db="EMBL/GenBank/DDBJ databases">
        <title>Bifidobacterium vansinderenii sp. nov.</title>
        <authorList>
            <person name="Lugli G.A."/>
            <person name="Duranti S."/>
            <person name="Mangifesta M."/>
        </authorList>
    </citation>
    <scope>NUCLEOTIDE SEQUENCE [LARGE SCALE GENOMIC DNA]</scope>
    <source>
        <strain evidence="11 12">Tam10B</strain>
    </source>
</reference>
<feature type="active site" description="Proton donor" evidence="6">
    <location>
        <position position="188"/>
    </location>
</feature>
<evidence type="ECO:0000256" key="3">
    <source>
        <dbReference type="ARBA" id="ARBA00012756"/>
    </source>
</evidence>